<evidence type="ECO:0000313" key="1">
    <source>
        <dbReference type="EMBL" id="NYE85577.1"/>
    </source>
</evidence>
<dbReference type="RefSeq" id="WP_179589620.1">
    <property type="nucleotide sequence ID" value="NZ_JACBYR010000002.1"/>
</dbReference>
<keyword evidence="2" id="KW-1185">Reference proteome</keyword>
<accession>A0A7Y9LP71</accession>
<organism evidence="1 2">
    <name type="scientific">Pigmentiphaga litoralis</name>
    <dbReference type="NCBI Taxonomy" id="516702"/>
    <lineage>
        <taxon>Bacteria</taxon>
        <taxon>Pseudomonadati</taxon>
        <taxon>Pseudomonadota</taxon>
        <taxon>Betaproteobacteria</taxon>
        <taxon>Burkholderiales</taxon>
        <taxon>Alcaligenaceae</taxon>
        <taxon>Pigmentiphaga</taxon>
    </lineage>
</organism>
<proteinExistence type="predicted"/>
<evidence type="ECO:0000313" key="2">
    <source>
        <dbReference type="Proteomes" id="UP000542125"/>
    </source>
</evidence>
<protein>
    <submittedName>
        <fullName evidence="1">Uncharacterized protein</fullName>
    </submittedName>
</protein>
<name>A0A7Y9LP71_9BURK</name>
<dbReference type="EMBL" id="JACBYR010000002">
    <property type="protein sequence ID" value="NYE85577.1"/>
    <property type="molecule type" value="Genomic_DNA"/>
</dbReference>
<comment type="caution">
    <text evidence="1">The sequence shown here is derived from an EMBL/GenBank/DDBJ whole genome shotgun (WGS) entry which is preliminary data.</text>
</comment>
<reference evidence="1 2" key="1">
    <citation type="submission" date="2020-07" db="EMBL/GenBank/DDBJ databases">
        <title>Genomic Encyclopedia of Type Strains, Phase IV (KMG-V): Genome sequencing to study the core and pangenomes of soil and plant-associated prokaryotes.</title>
        <authorList>
            <person name="Whitman W."/>
        </authorList>
    </citation>
    <scope>NUCLEOTIDE SEQUENCE [LARGE SCALE GENOMIC DNA]</scope>
    <source>
        <strain evidence="1 2">SAS40</strain>
    </source>
</reference>
<dbReference type="Proteomes" id="UP000542125">
    <property type="component" value="Unassembled WGS sequence"/>
</dbReference>
<dbReference type="AlphaFoldDB" id="A0A7Y9LP71"/>
<gene>
    <name evidence="1" type="ORF">FHW18_004884</name>
</gene>
<sequence>MKERAILFSGPMVRALLAGAKTQTRRVVKPQPTGFVSECGVRLPDGTPDTRMSINDSDHPAGRVITCPYGVPGDRLRVRETFFAYGRWETRYSKTLQRDEWRFVDMTIETGRSYHYAASGNDFPLSTRRDAAPGWHKRSALFMPRMASRITLEIVATRIERLNDCSEQDAVAEGIGADAEVSGAGREALGIGATSDKEASARGAAINAGGPSVILAYRNVWESINGAGSWSLNPWVWVVAFRQLDR</sequence>